<dbReference type="AlphaFoldDB" id="A0A4Q7N5V8"/>
<evidence type="ECO:0000313" key="4">
    <source>
        <dbReference type="Proteomes" id="UP000293874"/>
    </source>
</evidence>
<evidence type="ECO:0000256" key="1">
    <source>
        <dbReference type="SAM" id="MobiDB-lite"/>
    </source>
</evidence>
<evidence type="ECO:0000313" key="3">
    <source>
        <dbReference type="EMBL" id="RZS76446.1"/>
    </source>
</evidence>
<feature type="compositionally biased region" description="Basic and acidic residues" evidence="1">
    <location>
        <begin position="161"/>
        <end position="177"/>
    </location>
</feature>
<feature type="compositionally biased region" description="Polar residues" evidence="1">
    <location>
        <begin position="180"/>
        <end position="189"/>
    </location>
</feature>
<name>A0A4Q7N5V8_9BACT</name>
<dbReference type="Proteomes" id="UP000293874">
    <property type="component" value="Unassembled WGS sequence"/>
</dbReference>
<keyword evidence="4" id="KW-1185">Reference proteome</keyword>
<reference evidence="3 4" key="1">
    <citation type="submission" date="2019-02" db="EMBL/GenBank/DDBJ databases">
        <title>Genomic Encyclopedia of Type Strains, Phase IV (KMG-IV): sequencing the most valuable type-strain genomes for metagenomic binning, comparative biology and taxonomic classification.</title>
        <authorList>
            <person name="Goeker M."/>
        </authorList>
    </citation>
    <scope>NUCLEOTIDE SEQUENCE [LARGE SCALE GENOMIC DNA]</scope>
    <source>
        <strain evidence="3 4">DSM 18116</strain>
    </source>
</reference>
<protein>
    <submittedName>
        <fullName evidence="3">Uncharacterized protein DUF4329</fullName>
    </submittedName>
</protein>
<gene>
    <name evidence="3" type="ORF">EV199_2331</name>
</gene>
<proteinExistence type="predicted"/>
<evidence type="ECO:0000259" key="2">
    <source>
        <dbReference type="Pfam" id="PF14220"/>
    </source>
</evidence>
<accession>A0A4Q7N5V8</accession>
<dbReference type="Pfam" id="PF14220">
    <property type="entry name" value="DUF4329"/>
    <property type="match status" value="1"/>
</dbReference>
<sequence>MGGKNYYTWTQPTIGKEKGVTGSQVNENIESVPQEGTAVAVIHSHGAYDSDFNTESFSIADMDITDRYHFLPIFLASPGGKLSLYTGKKNGKRSDAIPICDCLPYDPESRHKYQEEKIYWENLGPGAKEEDLWPVIFLYQPKDTRKSTSHLSPLEINRQKAQEMKRAMDNGKMRPDQPIKSYNSYYEEK</sequence>
<feature type="region of interest" description="Disordered" evidence="1">
    <location>
        <begin position="161"/>
        <end position="189"/>
    </location>
</feature>
<dbReference type="EMBL" id="SGXA01000001">
    <property type="protein sequence ID" value="RZS76446.1"/>
    <property type="molecule type" value="Genomic_DNA"/>
</dbReference>
<organism evidence="3 4">
    <name type="scientific">Pseudobacter ginsenosidimutans</name>
    <dbReference type="NCBI Taxonomy" id="661488"/>
    <lineage>
        <taxon>Bacteria</taxon>
        <taxon>Pseudomonadati</taxon>
        <taxon>Bacteroidota</taxon>
        <taxon>Chitinophagia</taxon>
        <taxon>Chitinophagales</taxon>
        <taxon>Chitinophagaceae</taxon>
        <taxon>Pseudobacter</taxon>
    </lineage>
</organism>
<dbReference type="InterPro" id="IPR025479">
    <property type="entry name" value="DUF4329"/>
</dbReference>
<comment type="caution">
    <text evidence="3">The sequence shown here is derived from an EMBL/GenBank/DDBJ whole genome shotgun (WGS) entry which is preliminary data.</text>
</comment>
<feature type="domain" description="DUF4329" evidence="2">
    <location>
        <begin position="3"/>
        <end position="90"/>
    </location>
</feature>